<sequence length="132" mass="14230">MTVSDVPASVDFYDVSELAALRRTHDFDAATSSAFFGDPEPRLYTAFHGSSAANLSGINDPELNQALLDGRTATSEPDRKVAYDKVQARLTELAPVAFFIRAEPAVIAGKKVSGLVQYGLGSLLPSEIWLQK</sequence>
<evidence type="ECO:0000313" key="2">
    <source>
        <dbReference type="Proteomes" id="UP000604475"/>
    </source>
</evidence>
<evidence type="ECO:0008006" key="3">
    <source>
        <dbReference type="Google" id="ProtNLM"/>
    </source>
</evidence>
<organism evidence="1 2">
    <name type="scientific">Frankia nepalensis</name>
    <dbReference type="NCBI Taxonomy" id="1836974"/>
    <lineage>
        <taxon>Bacteria</taxon>
        <taxon>Bacillati</taxon>
        <taxon>Actinomycetota</taxon>
        <taxon>Actinomycetes</taxon>
        <taxon>Frankiales</taxon>
        <taxon>Frankiaceae</taxon>
        <taxon>Frankia</taxon>
    </lineage>
</organism>
<dbReference type="Gene3D" id="3.10.105.10">
    <property type="entry name" value="Dipeptide-binding Protein, Domain 3"/>
    <property type="match status" value="1"/>
</dbReference>
<evidence type="ECO:0000313" key="1">
    <source>
        <dbReference type="EMBL" id="MBL7629384.1"/>
    </source>
</evidence>
<reference evidence="1" key="1">
    <citation type="submission" date="2020-12" db="EMBL/GenBank/DDBJ databases">
        <title>Genomic characterization of non-nitrogen-fixing Frankia strains.</title>
        <authorList>
            <person name="Carlos-Shanley C."/>
            <person name="Guerra T."/>
            <person name="Hahn D."/>
        </authorList>
    </citation>
    <scope>NUCLEOTIDE SEQUENCE</scope>
    <source>
        <strain evidence="1">CN6</strain>
    </source>
</reference>
<dbReference type="EMBL" id="JAEACQ010000228">
    <property type="protein sequence ID" value="MBL7629384.1"/>
    <property type="molecule type" value="Genomic_DNA"/>
</dbReference>
<gene>
    <name evidence="1" type="ORF">I7412_19885</name>
</gene>
<dbReference type="AlphaFoldDB" id="A0A937UN08"/>
<dbReference type="Proteomes" id="UP000604475">
    <property type="component" value="Unassembled WGS sequence"/>
</dbReference>
<keyword evidence="2" id="KW-1185">Reference proteome</keyword>
<name>A0A937UN08_9ACTN</name>
<dbReference type="SUPFAM" id="SSF53850">
    <property type="entry name" value="Periplasmic binding protein-like II"/>
    <property type="match status" value="1"/>
</dbReference>
<dbReference type="RefSeq" id="WP_203006299.1">
    <property type="nucleotide sequence ID" value="NZ_JADWYV010000227.1"/>
</dbReference>
<proteinExistence type="predicted"/>
<accession>A0A937UN08</accession>
<comment type="caution">
    <text evidence="1">The sequence shown here is derived from an EMBL/GenBank/DDBJ whole genome shotgun (WGS) entry which is preliminary data.</text>
</comment>
<protein>
    <recommendedName>
        <fullName evidence="3">Solute-binding protein family 5 domain-containing protein</fullName>
    </recommendedName>
</protein>